<evidence type="ECO:0000313" key="3">
    <source>
        <dbReference type="Proteomes" id="UP001228581"/>
    </source>
</evidence>
<feature type="signal peptide" evidence="1">
    <location>
        <begin position="1"/>
        <end position="21"/>
    </location>
</feature>
<gene>
    <name evidence="2" type="ORF">QNI19_07290</name>
</gene>
<feature type="chain" id="PRO_5046272515" evidence="1">
    <location>
        <begin position="22"/>
        <end position="72"/>
    </location>
</feature>
<name>A0ABT7CG89_9BACT</name>
<comment type="caution">
    <text evidence="2">The sequence shown here is derived from an EMBL/GenBank/DDBJ whole genome shotgun (WGS) entry which is preliminary data.</text>
</comment>
<keyword evidence="1" id="KW-0732">Signal</keyword>
<dbReference type="EMBL" id="JASJOT010000003">
    <property type="protein sequence ID" value="MDJ1492730.1"/>
    <property type="molecule type" value="Genomic_DNA"/>
</dbReference>
<dbReference type="Proteomes" id="UP001228581">
    <property type="component" value="Unassembled WGS sequence"/>
</dbReference>
<sequence length="72" mass="8259">MRKFYSFILLLFSVGSGKVWATAQAPGILIYKGDTLDIYANPLEDFYTTDRPDFFGIQGYESTDCWRGYQAE</sequence>
<dbReference type="RefSeq" id="WP_313993922.1">
    <property type="nucleotide sequence ID" value="NZ_JASJOT010000003.1"/>
</dbReference>
<reference evidence="2 3" key="1">
    <citation type="submission" date="2023-05" db="EMBL/GenBank/DDBJ databases">
        <authorList>
            <person name="Zhang X."/>
        </authorList>
    </citation>
    <scope>NUCLEOTIDE SEQUENCE [LARGE SCALE GENOMIC DNA]</scope>
    <source>
        <strain evidence="2 3">DM2B3-1</strain>
    </source>
</reference>
<keyword evidence="3" id="KW-1185">Reference proteome</keyword>
<proteinExistence type="predicted"/>
<accession>A0ABT7CG89</accession>
<evidence type="ECO:0000256" key="1">
    <source>
        <dbReference type="SAM" id="SignalP"/>
    </source>
</evidence>
<organism evidence="2 3">
    <name type="scientific">Xanthocytophaga flava</name>
    <dbReference type="NCBI Taxonomy" id="3048013"/>
    <lineage>
        <taxon>Bacteria</taxon>
        <taxon>Pseudomonadati</taxon>
        <taxon>Bacteroidota</taxon>
        <taxon>Cytophagia</taxon>
        <taxon>Cytophagales</taxon>
        <taxon>Rhodocytophagaceae</taxon>
        <taxon>Xanthocytophaga</taxon>
    </lineage>
</organism>
<protein>
    <submittedName>
        <fullName evidence="2">Uncharacterized protein</fullName>
    </submittedName>
</protein>
<evidence type="ECO:0000313" key="2">
    <source>
        <dbReference type="EMBL" id="MDJ1492730.1"/>
    </source>
</evidence>